<accession>A0A443HK69</accession>
<dbReference type="VEuPathDB" id="FungiDB:C8Q69DRAFT_447915"/>
<proteinExistence type="predicted"/>
<dbReference type="EMBL" id="RCNU01000014">
    <property type="protein sequence ID" value="RWQ92238.1"/>
    <property type="molecule type" value="Genomic_DNA"/>
</dbReference>
<gene>
    <name evidence="2" type="ORF">C8Q69DRAFT_447915</name>
</gene>
<feature type="region of interest" description="Disordered" evidence="1">
    <location>
        <begin position="68"/>
        <end position="104"/>
    </location>
</feature>
<dbReference type="GeneID" id="39598525"/>
<organism evidence="2 3">
    <name type="scientific">Byssochlamys spectabilis</name>
    <name type="common">Paecilomyces variotii</name>
    <dbReference type="NCBI Taxonomy" id="264951"/>
    <lineage>
        <taxon>Eukaryota</taxon>
        <taxon>Fungi</taxon>
        <taxon>Dikarya</taxon>
        <taxon>Ascomycota</taxon>
        <taxon>Pezizomycotina</taxon>
        <taxon>Eurotiomycetes</taxon>
        <taxon>Eurotiomycetidae</taxon>
        <taxon>Eurotiales</taxon>
        <taxon>Thermoascaceae</taxon>
        <taxon>Paecilomyces</taxon>
    </lineage>
</organism>
<reference evidence="2 3" key="1">
    <citation type="journal article" date="2018" name="Front. Microbiol.">
        <title>Genomic and genetic insights into a cosmopolitan fungus, Paecilomyces variotii (Eurotiales).</title>
        <authorList>
            <person name="Urquhart A.S."/>
            <person name="Mondo S.J."/>
            <person name="Makela M.R."/>
            <person name="Hane J.K."/>
            <person name="Wiebenga A."/>
            <person name="He G."/>
            <person name="Mihaltcheva S."/>
            <person name="Pangilinan J."/>
            <person name="Lipzen A."/>
            <person name="Barry K."/>
            <person name="de Vries R.P."/>
            <person name="Grigoriev I.V."/>
            <person name="Idnurm A."/>
        </authorList>
    </citation>
    <scope>NUCLEOTIDE SEQUENCE [LARGE SCALE GENOMIC DNA]</scope>
    <source>
        <strain evidence="2 3">CBS 101075</strain>
    </source>
</reference>
<dbReference type="STRING" id="264951.A0A443HK69"/>
<evidence type="ECO:0000256" key="1">
    <source>
        <dbReference type="SAM" id="MobiDB-lite"/>
    </source>
</evidence>
<evidence type="ECO:0000313" key="3">
    <source>
        <dbReference type="Proteomes" id="UP000283841"/>
    </source>
</evidence>
<feature type="compositionally biased region" description="Polar residues" evidence="1">
    <location>
        <begin position="68"/>
        <end position="80"/>
    </location>
</feature>
<evidence type="ECO:0000313" key="2">
    <source>
        <dbReference type="EMBL" id="RWQ92238.1"/>
    </source>
</evidence>
<keyword evidence="3" id="KW-1185">Reference proteome</keyword>
<comment type="caution">
    <text evidence="2">The sequence shown here is derived from an EMBL/GenBank/DDBJ whole genome shotgun (WGS) entry which is preliminary data.</text>
</comment>
<protein>
    <submittedName>
        <fullName evidence="2">Uncharacterized protein</fullName>
    </submittedName>
</protein>
<dbReference type="AlphaFoldDB" id="A0A443HK69"/>
<name>A0A443HK69_BYSSP</name>
<dbReference type="Proteomes" id="UP000283841">
    <property type="component" value="Unassembled WGS sequence"/>
</dbReference>
<sequence>MSISVPSCLSFFVDTFFYAYLQQSWYSLKFTASSVISLFLMHPGSWTSQRLSEIYSFDNPEDQPLQTIETRRGSSLNAQTDKPGHSRNTKPSPSPNDPSRNLPEIRCSMTGVVLDMGEGKGVKQAKQYQPGQIKDLDDLAYTSQISRQTLENGIQVFESLDSNKRIIPYFQTSQYGIESQCRRRS</sequence>
<dbReference type="RefSeq" id="XP_028481883.1">
    <property type="nucleotide sequence ID" value="XM_028629248.1"/>
</dbReference>